<comment type="caution">
    <text evidence="1">The sequence shown here is derived from an EMBL/GenBank/DDBJ whole genome shotgun (WGS) entry which is preliminary data.</text>
</comment>
<name>A0A918IWM2_9RHOB</name>
<protein>
    <submittedName>
        <fullName evidence="1">Uncharacterized protein</fullName>
    </submittedName>
</protein>
<reference evidence="1" key="1">
    <citation type="journal article" date="2014" name="Int. J. Syst. Evol. Microbiol.">
        <title>Complete genome sequence of Corynebacterium casei LMG S-19264T (=DSM 44701T), isolated from a smear-ripened cheese.</title>
        <authorList>
            <consortium name="US DOE Joint Genome Institute (JGI-PGF)"/>
            <person name="Walter F."/>
            <person name="Albersmeier A."/>
            <person name="Kalinowski J."/>
            <person name="Ruckert C."/>
        </authorList>
    </citation>
    <scope>NUCLEOTIDE SEQUENCE</scope>
    <source>
        <strain evidence="1">KCTC 23714</strain>
    </source>
</reference>
<reference evidence="1" key="2">
    <citation type="submission" date="2020-09" db="EMBL/GenBank/DDBJ databases">
        <authorList>
            <person name="Sun Q."/>
            <person name="Kim S."/>
        </authorList>
    </citation>
    <scope>NUCLEOTIDE SEQUENCE</scope>
    <source>
        <strain evidence="1">KCTC 23714</strain>
    </source>
</reference>
<accession>A0A918IWM2</accession>
<proteinExistence type="predicted"/>
<organism evidence="1 2">
    <name type="scientific">Gemmobacter lanyuensis</name>
    <dbReference type="NCBI Taxonomy" id="1054497"/>
    <lineage>
        <taxon>Bacteria</taxon>
        <taxon>Pseudomonadati</taxon>
        <taxon>Pseudomonadota</taxon>
        <taxon>Alphaproteobacteria</taxon>
        <taxon>Rhodobacterales</taxon>
        <taxon>Paracoccaceae</taxon>
        <taxon>Gemmobacter</taxon>
    </lineage>
</organism>
<dbReference type="EMBL" id="BMYQ01000008">
    <property type="protein sequence ID" value="GGW36277.1"/>
    <property type="molecule type" value="Genomic_DNA"/>
</dbReference>
<keyword evidence="2" id="KW-1185">Reference proteome</keyword>
<sequence length="96" mass="10149">MIKDHRAQGRDDGKAQQFKAERVADSVCGFSHGAFPVLVGSSRQIPGAGAKLAEVVLTWAEHNAMVAPCKGGQQGGLVMPGAGRYRCGQSENRRLA</sequence>
<dbReference type="AlphaFoldDB" id="A0A918IWM2"/>
<evidence type="ECO:0000313" key="2">
    <source>
        <dbReference type="Proteomes" id="UP000628984"/>
    </source>
</evidence>
<gene>
    <name evidence="1" type="ORF">GCM10011452_25930</name>
</gene>
<dbReference type="Proteomes" id="UP000628984">
    <property type="component" value="Unassembled WGS sequence"/>
</dbReference>
<evidence type="ECO:0000313" key="1">
    <source>
        <dbReference type="EMBL" id="GGW36277.1"/>
    </source>
</evidence>